<feature type="transmembrane region" description="Helical" evidence="1">
    <location>
        <begin position="243"/>
        <end position="262"/>
    </location>
</feature>
<feature type="transmembrane region" description="Helical" evidence="1">
    <location>
        <begin position="217"/>
        <end position="237"/>
    </location>
</feature>
<dbReference type="Pfam" id="PF02517">
    <property type="entry name" value="Rce1-like"/>
    <property type="match status" value="1"/>
</dbReference>
<protein>
    <recommendedName>
        <fullName evidence="2">CAAX prenyl protease 2/Lysostaphin resistance protein A-like domain-containing protein</fullName>
    </recommendedName>
</protein>
<feature type="transmembrane region" description="Helical" evidence="1">
    <location>
        <begin position="117"/>
        <end position="138"/>
    </location>
</feature>
<keyword evidence="4" id="KW-1185">Reference proteome</keyword>
<evidence type="ECO:0000313" key="4">
    <source>
        <dbReference type="Proteomes" id="UP001320159"/>
    </source>
</evidence>
<feature type="domain" description="CAAX prenyl protease 2/Lysostaphin resistance protein A-like" evidence="2">
    <location>
        <begin position="125"/>
        <end position="230"/>
    </location>
</feature>
<dbReference type="EMBL" id="PGCK01000008">
    <property type="protein sequence ID" value="MCD1295350.1"/>
    <property type="molecule type" value="Genomic_DNA"/>
</dbReference>
<keyword evidence="1" id="KW-0472">Membrane</keyword>
<evidence type="ECO:0000259" key="2">
    <source>
        <dbReference type="Pfam" id="PF02517"/>
    </source>
</evidence>
<feature type="transmembrane region" description="Helical" evidence="1">
    <location>
        <begin position="47"/>
        <end position="68"/>
    </location>
</feature>
<sequence>MIKFLRTHTLLFFFLLTFALSWAIWIPMAMNYYGIFPIRMDPGFVMVFRLFGTLGPAVSAILVSLLVGGKPAVRALLGQIGRWRVGWKWYAAAALVFPLLLLASAGIYSLVPGAQPLPVVEVTAGSLLVIMVIMTISVMGEEIGWRGLALPLLQQRWTAFNSSLILGTVWTVWHLPFWMILGELETFGWGYWLMSWAFITAGAIYITWFMNNTGNSLLMVILFHWCYNVLSVGFLPVSSVVPAYAILIVLAWAAAITVSSPFGQKWLGWKKYGGKISLPGITTDK</sequence>
<dbReference type="Proteomes" id="UP001320159">
    <property type="component" value="Unassembled WGS sequence"/>
</dbReference>
<evidence type="ECO:0000256" key="1">
    <source>
        <dbReference type="SAM" id="Phobius"/>
    </source>
</evidence>
<organism evidence="3 4">
    <name type="scientific">Methanooceanicella nereidis</name>
    <dbReference type="NCBI Taxonomy" id="2052831"/>
    <lineage>
        <taxon>Archaea</taxon>
        <taxon>Methanobacteriati</taxon>
        <taxon>Methanobacteriota</taxon>
        <taxon>Stenosarchaea group</taxon>
        <taxon>Methanomicrobia</taxon>
        <taxon>Methanocellales</taxon>
        <taxon>Methanocellaceae</taxon>
        <taxon>Methanooceanicella</taxon>
    </lineage>
</organism>
<dbReference type="PANTHER" id="PTHR35797:SF1">
    <property type="entry name" value="PROTEASE"/>
    <property type="match status" value="1"/>
</dbReference>
<dbReference type="RefSeq" id="WP_230742204.1">
    <property type="nucleotide sequence ID" value="NZ_PGCK01000008.1"/>
</dbReference>
<keyword evidence="1" id="KW-1133">Transmembrane helix</keyword>
<feature type="transmembrane region" description="Helical" evidence="1">
    <location>
        <begin position="189"/>
        <end position="210"/>
    </location>
</feature>
<comment type="caution">
    <text evidence="3">The sequence shown here is derived from an EMBL/GenBank/DDBJ whole genome shotgun (WGS) entry which is preliminary data.</text>
</comment>
<dbReference type="PANTHER" id="PTHR35797">
    <property type="entry name" value="PROTEASE-RELATED"/>
    <property type="match status" value="1"/>
</dbReference>
<feature type="transmembrane region" description="Helical" evidence="1">
    <location>
        <begin position="89"/>
        <end position="111"/>
    </location>
</feature>
<gene>
    <name evidence="3" type="ORF">CUJ83_10095</name>
</gene>
<dbReference type="InterPro" id="IPR003675">
    <property type="entry name" value="Rce1/LyrA-like_dom"/>
</dbReference>
<evidence type="ECO:0000313" key="3">
    <source>
        <dbReference type="EMBL" id="MCD1295350.1"/>
    </source>
</evidence>
<dbReference type="GO" id="GO:0080120">
    <property type="term" value="P:CAAX-box protein maturation"/>
    <property type="evidence" value="ECO:0007669"/>
    <property type="project" value="UniProtKB-ARBA"/>
</dbReference>
<feature type="transmembrane region" description="Helical" evidence="1">
    <location>
        <begin position="159"/>
        <end position="177"/>
    </location>
</feature>
<reference evidence="3 4" key="1">
    <citation type="submission" date="2017-11" db="EMBL/GenBank/DDBJ databases">
        <title>Isolation and Characterization of Family Methanocellaceae Species from Potential Methane Hydrate Area Offshore Southwestern Taiwan.</title>
        <authorList>
            <person name="Zhang W.-L."/>
            <person name="Chen W.-C."/>
            <person name="Lai M.-C."/>
            <person name="Chen S.-C."/>
        </authorList>
    </citation>
    <scope>NUCLEOTIDE SEQUENCE [LARGE SCALE GENOMIC DNA]</scope>
    <source>
        <strain evidence="3 4">CWC-04</strain>
    </source>
</reference>
<dbReference type="InterPro" id="IPR042150">
    <property type="entry name" value="MmRce1-like"/>
</dbReference>
<dbReference type="GO" id="GO:0004175">
    <property type="term" value="F:endopeptidase activity"/>
    <property type="evidence" value="ECO:0007669"/>
    <property type="project" value="UniProtKB-ARBA"/>
</dbReference>
<dbReference type="AlphaFoldDB" id="A0AAP2W5C9"/>
<accession>A0AAP2W5C9</accession>
<keyword evidence="1" id="KW-0812">Transmembrane</keyword>
<name>A0AAP2W5C9_9EURY</name>
<proteinExistence type="predicted"/>